<accession>A0AAV4WZA7</accession>
<proteinExistence type="predicted"/>
<keyword evidence="2" id="KW-1185">Reference proteome</keyword>
<gene>
    <name evidence="1" type="ORF">CEXT_691231</name>
</gene>
<dbReference type="EMBL" id="BPLR01016883">
    <property type="protein sequence ID" value="GIY87074.1"/>
    <property type="molecule type" value="Genomic_DNA"/>
</dbReference>
<comment type="caution">
    <text evidence="1">The sequence shown here is derived from an EMBL/GenBank/DDBJ whole genome shotgun (WGS) entry which is preliminary data.</text>
</comment>
<sequence length="105" mass="11989">MGIASFVILVEITIQNHHPDVDSPDGYLMTRTISKRSFVRRELNPGSLSTFDFHVEDDHVERRGKRLNYTLRMAQDQDASILLGAIIKAFLMVIYQKLVAVKDLT</sequence>
<protein>
    <submittedName>
        <fullName evidence="1">Uncharacterized protein</fullName>
    </submittedName>
</protein>
<dbReference type="AlphaFoldDB" id="A0AAV4WZA7"/>
<dbReference type="Proteomes" id="UP001054945">
    <property type="component" value="Unassembled WGS sequence"/>
</dbReference>
<organism evidence="1 2">
    <name type="scientific">Caerostris extrusa</name>
    <name type="common">Bark spider</name>
    <name type="synonym">Caerostris bankana</name>
    <dbReference type="NCBI Taxonomy" id="172846"/>
    <lineage>
        <taxon>Eukaryota</taxon>
        <taxon>Metazoa</taxon>
        <taxon>Ecdysozoa</taxon>
        <taxon>Arthropoda</taxon>
        <taxon>Chelicerata</taxon>
        <taxon>Arachnida</taxon>
        <taxon>Araneae</taxon>
        <taxon>Araneomorphae</taxon>
        <taxon>Entelegynae</taxon>
        <taxon>Araneoidea</taxon>
        <taxon>Araneidae</taxon>
        <taxon>Caerostris</taxon>
    </lineage>
</organism>
<name>A0AAV4WZA7_CAEEX</name>
<reference evidence="1 2" key="1">
    <citation type="submission" date="2021-06" db="EMBL/GenBank/DDBJ databases">
        <title>Caerostris extrusa draft genome.</title>
        <authorList>
            <person name="Kono N."/>
            <person name="Arakawa K."/>
        </authorList>
    </citation>
    <scope>NUCLEOTIDE SEQUENCE [LARGE SCALE GENOMIC DNA]</scope>
</reference>
<evidence type="ECO:0000313" key="2">
    <source>
        <dbReference type="Proteomes" id="UP001054945"/>
    </source>
</evidence>
<evidence type="ECO:0000313" key="1">
    <source>
        <dbReference type="EMBL" id="GIY87074.1"/>
    </source>
</evidence>